<dbReference type="RefSeq" id="WP_133060599.1">
    <property type="nucleotide sequence ID" value="NZ_CBCSCN010000013.1"/>
</dbReference>
<sequence>MNQLVRLFGITLIMAGTFPAQSSAAQLFRYVNDQGEVVISTQVPREAAPRGYEVLSESGKVLEVVKPELTDEARQALLLKRELEKQQDAVAKVQAEKDAELLRLFNSVEDVDRSLERLLAEIDTRIEVIQGNIQRQQLQFEKKQAQAAGMERSGQKVPDALIQEMKNIQAGKKRFQLDIEAFGKEKDELRAEYAMRKDRVNFLLHGEKKVDQRNENLKLAEKDVSGEWEPVESGADVITWQAEDGGRFLLIRNGDYGIEKWRGNWSLNRDNEIVVVYFRKEFTRAGKTSKVAFAREERYPVMDSRNGDLFVFWDDSVIRFHKAG</sequence>
<evidence type="ECO:0000256" key="2">
    <source>
        <dbReference type="SAM" id="SignalP"/>
    </source>
</evidence>
<feature type="chain" id="PRO_5012936908" description="DUF4124 domain-containing protein" evidence="2">
    <location>
        <begin position="25"/>
        <end position="324"/>
    </location>
</feature>
<dbReference type="AlphaFoldDB" id="A0A1X7AS67"/>
<name>A0A1X7AS67_9GAMM</name>
<evidence type="ECO:0000256" key="1">
    <source>
        <dbReference type="SAM" id="Coils"/>
    </source>
</evidence>
<evidence type="ECO:0008006" key="5">
    <source>
        <dbReference type="Google" id="ProtNLM"/>
    </source>
</evidence>
<protein>
    <recommendedName>
        <fullName evidence="5">DUF4124 domain-containing protein</fullName>
    </recommendedName>
</protein>
<feature type="coiled-coil region" evidence="1">
    <location>
        <begin position="66"/>
        <end position="96"/>
    </location>
</feature>
<dbReference type="EMBL" id="FWPT01000011">
    <property type="protein sequence ID" value="SMA50277.1"/>
    <property type="molecule type" value="Genomic_DNA"/>
</dbReference>
<feature type="signal peptide" evidence="2">
    <location>
        <begin position="1"/>
        <end position="24"/>
    </location>
</feature>
<organism evidence="3 4">
    <name type="scientific">Parendozoicomonas haliclonae</name>
    <dbReference type="NCBI Taxonomy" id="1960125"/>
    <lineage>
        <taxon>Bacteria</taxon>
        <taxon>Pseudomonadati</taxon>
        <taxon>Pseudomonadota</taxon>
        <taxon>Gammaproteobacteria</taxon>
        <taxon>Oceanospirillales</taxon>
        <taxon>Endozoicomonadaceae</taxon>
        <taxon>Parendozoicomonas</taxon>
    </lineage>
</organism>
<reference evidence="3 4" key="1">
    <citation type="submission" date="2017-03" db="EMBL/GenBank/DDBJ databases">
        <authorList>
            <person name="Afonso C.L."/>
            <person name="Miller P.J."/>
            <person name="Scott M.A."/>
            <person name="Spackman E."/>
            <person name="Goraichik I."/>
            <person name="Dimitrov K.M."/>
            <person name="Suarez D.L."/>
            <person name="Swayne D.E."/>
        </authorList>
    </citation>
    <scope>NUCLEOTIDE SEQUENCE [LARGE SCALE GENOMIC DNA]</scope>
    <source>
        <strain evidence="3">SB41UT1</strain>
    </source>
</reference>
<evidence type="ECO:0000313" key="4">
    <source>
        <dbReference type="Proteomes" id="UP000196573"/>
    </source>
</evidence>
<keyword evidence="2" id="KW-0732">Signal</keyword>
<dbReference type="Proteomes" id="UP000196573">
    <property type="component" value="Unassembled WGS sequence"/>
</dbReference>
<evidence type="ECO:0000313" key="3">
    <source>
        <dbReference type="EMBL" id="SMA50277.1"/>
    </source>
</evidence>
<dbReference type="OrthoDB" id="6080407at2"/>
<keyword evidence="1" id="KW-0175">Coiled coil</keyword>
<gene>
    <name evidence="3" type="ORF">EHSB41UT_04071</name>
</gene>
<keyword evidence="4" id="KW-1185">Reference proteome</keyword>
<accession>A0A1X7AS67</accession>
<proteinExistence type="predicted"/>